<dbReference type="Proteomes" id="UP001549146">
    <property type="component" value="Unassembled WGS sequence"/>
</dbReference>
<dbReference type="GO" id="GO:0004519">
    <property type="term" value="F:endonuclease activity"/>
    <property type="evidence" value="ECO:0007669"/>
    <property type="project" value="UniProtKB-KW"/>
</dbReference>
<keyword evidence="2" id="KW-1185">Reference proteome</keyword>
<dbReference type="RefSeq" id="WP_354506229.1">
    <property type="nucleotide sequence ID" value="NZ_JBEPMO010000001.1"/>
</dbReference>
<evidence type="ECO:0000313" key="2">
    <source>
        <dbReference type="Proteomes" id="UP001549146"/>
    </source>
</evidence>
<keyword evidence="1" id="KW-0378">Hydrolase</keyword>
<proteinExistence type="predicted"/>
<comment type="caution">
    <text evidence="1">The sequence shown here is derived from an EMBL/GenBank/DDBJ whole genome shotgun (WGS) entry which is preliminary data.</text>
</comment>
<name>A0ABV2LQC8_9FLAO</name>
<accession>A0ABV2LQC8</accession>
<reference evidence="1 2" key="1">
    <citation type="submission" date="2024-06" db="EMBL/GenBank/DDBJ databases">
        <title>Genomic Encyclopedia of Type Strains, Phase IV (KMG-IV): sequencing the most valuable type-strain genomes for metagenomic binning, comparative biology and taxonomic classification.</title>
        <authorList>
            <person name="Goeker M."/>
        </authorList>
    </citation>
    <scope>NUCLEOTIDE SEQUENCE [LARGE SCALE GENOMIC DNA]</scope>
    <source>
        <strain evidence="1 2">DSM 29388</strain>
    </source>
</reference>
<sequence>MDSNDHKTIINPVFDSQMKTLLRIKDFRKDFLSHSEAIKELTQDLVSKYEEGAEFLKRHADSDYQKEWEESLNNVMVQSNQMNQVLALSDDFMNENKQDHDFQSEYNDFVDRRNQLSQAALQFESIGSKALSEENLNTWNERFVVWKEEYEPQIENENVTVKLIYDFQHKYSQEDLVKITEIISQANAEEVDWNDPVQFQQQYIKAIQEFQREFKPKNLWDNIMEILAGGVHPSPSERMMLEQWADGEQKTREDM</sequence>
<dbReference type="EMBL" id="JBEPMO010000001">
    <property type="protein sequence ID" value="MET3730775.1"/>
    <property type="molecule type" value="Genomic_DNA"/>
</dbReference>
<gene>
    <name evidence="1" type="ORF">ABID46_000327</name>
</gene>
<evidence type="ECO:0000313" key="1">
    <source>
        <dbReference type="EMBL" id="MET3730775.1"/>
    </source>
</evidence>
<keyword evidence="1" id="KW-0540">Nuclease</keyword>
<protein>
    <submittedName>
        <fullName evidence="1">mRNA-degrading endonuclease YafQ of YafQ-DinJ toxin-antitoxin module</fullName>
    </submittedName>
</protein>
<organism evidence="1 2">
    <name type="scientific">Moheibacter stercoris</name>
    <dbReference type="NCBI Taxonomy" id="1628251"/>
    <lineage>
        <taxon>Bacteria</taxon>
        <taxon>Pseudomonadati</taxon>
        <taxon>Bacteroidota</taxon>
        <taxon>Flavobacteriia</taxon>
        <taxon>Flavobacteriales</taxon>
        <taxon>Weeksellaceae</taxon>
        <taxon>Moheibacter</taxon>
    </lineage>
</organism>
<keyword evidence="1" id="KW-0255">Endonuclease</keyword>